<protein>
    <submittedName>
        <fullName evidence="2">Uncharacterized protein</fullName>
    </submittedName>
</protein>
<feature type="compositionally biased region" description="Basic and acidic residues" evidence="1">
    <location>
        <begin position="1"/>
        <end position="18"/>
    </location>
</feature>
<name>A0A6A6HA68_VIRVR</name>
<sequence>MAGVSHRRDAELKMERTGARGTNETWALSEETRGDGEQADVAFGGRIGVLGMVRTYFGTGTKVVPGKDPQRWRCATTLSGRAGRWGGVHCRGVPIIHRPPSVVVSPQSVKSTLESLQSVLHPAARYSYGLFSETAHQVLPGGSTAQTWGKLDLDYLAPHAGELVDVCKLSALRMLVR</sequence>
<dbReference type="Proteomes" id="UP000800092">
    <property type="component" value="Unassembled WGS sequence"/>
</dbReference>
<gene>
    <name evidence="2" type="ORF">EV356DRAFT_566894</name>
</gene>
<organism evidence="2 3">
    <name type="scientific">Viridothelium virens</name>
    <name type="common">Speckled blister lichen</name>
    <name type="synonym">Trypethelium virens</name>
    <dbReference type="NCBI Taxonomy" id="1048519"/>
    <lineage>
        <taxon>Eukaryota</taxon>
        <taxon>Fungi</taxon>
        <taxon>Dikarya</taxon>
        <taxon>Ascomycota</taxon>
        <taxon>Pezizomycotina</taxon>
        <taxon>Dothideomycetes</taxon>
        <taxon>Dothideomycetes incertae sedis</taxon>
        <taxon>Trypetheliales</taxon>
        <taxon>Trypetheliaceae</taxon>
        <taxon>Viridothelium</taxon>
    </lineage>
</organism>
<dbReference type="AlphaFoldDB" id="A0A6A6HA68"/>
<feature type="region of interest" description="Disordered" evidence="1">
    <location>
        <begin position="1"/>
        <end position="35"/>
    </location>
</feature>
<dbReference type="EMBL" id="ML991796">
    <property type="protein sequence ID" value="KAF2234728.1"/>
    <property type="molecule type" value="Genomic_DNA"/>
</dbReference>
<proteinExistence type="predicted"/>
<evidence type="ECO:0000313" key="3">
    <source>
        <dbReference type="Proteomes" id="UP000800092"/>
    </source>
</evidence>
<accession>A0A6A6HA68</accession>
<evidence type="ECO:0000313" key="2">
    <source>
        <dbReference type="EMBL" id="KAF2234728.1"/>
    </source>
</evidence>
<keyword evidence="3" id="KW-1185">Reference proteome</keyword>
<reference evidence="2" key="1">
    <citation type="journal article" date="2020" name="Stud. Mycol.">
        <title>101 Dothideomycetes genomes: a test case for predicting lifestyles and emergence of pathogens.</title>
        <authorList>
            <person name="Haridas S."/>
            <person name="Albert R."/>
            <person name="Binder M."/>
            <person name="Bloem J."/>
            <person name="Labutti K."/>
            <person name="Salamov A."/>
            <person name="Andreopoulos B."/>
            <person name="Baker S."/>
            <person name="Barry K."/>
            <person name="Bills G."/>
            <person name="Bluhm B."/>
            <person name="Cannon C."/>
            <person name="Castanera R."/>
            <person name="Culley D."/>
            <person name="Daum C."/>
            <person name="Ezra D."/>
            <person name="Gonzalez J."/>
            <person name="Henrissat B."/>
            <person name="Kuo A."/>
            <person name="Liang C."/>
            <person name="Lipzen A."/>
            <person name="Lutzoni F."/>
            <person name="Magnuson J."/>
            <person name="Mondo S."/>
            <person name="Nolan M."/>
            <person name="Ohm R."/>
            <person name="Pangilinan J."/>
            <person name="Park H.-J."/>
            <person name="Ramirez L."/>
            <person name="Alfaro M."/>
            <person name="Sun H."/>
            <person name="Tritt A."/>
            <person name="Yoshinaga Y."/>
            <person name="Zwiers L.-H."/>
            <person name="Turgeon B."/>
            <person name="Goodwin S."/>
            <person name="Spatafora J."/>
            <person name="Crous P."/>
            <person name="Grigoriev I."/>
        </authorList>
    </citation>
    <scope>NUCLEOTIDE SEQUENCE</scope>
    <source>
        <strain evidence="2">Tuck. ex Michener</strain>
    </source>
</reference>
<evidence type="ECO:0000256" key="1">
    <source>
        <dbReference type="SAM" id="MobiDB-lite"/>
    </source>
</evidence>